<keyword evidence="9" id="KW-0472">Membrane</keyword>
<evidence type="ECO:0000313" key="12">
    <source>
        <dbReference type="EMBL" id="CAG9082356.1"/>
    </source>
</evidence>
<dbReference type="GO" id="GO:0000139">
    <property type="term" value="C:Golgi membrane"/>
    <property type="evidence" value="ECO:0007669"/>
    <property type="project" value="UniProtKB-SubCell"/>
</dbReference>
<dbReference type="Gene3D" id="3.90.550.50">
    <property type="match status" value="1"/>
</dbReference>
<evidence type="ECO:0000256" key="2">
    <source>
        <dbReference type="ARBA" id="ARBA00008661"/>
    </source>
</evidence>
<accession>A0A1I7S624</accession>
<evidence type="ECO:0000256" key="10">
    <source>
        <dbReference type="RuleBase" id="RU363063"/>
    </source>
</evidence>
<evidence type="ECO:0000313" key="11">
    <source>
        <dbReference type="EMBL" id="CAD5208653.1"/>
    </source>
</evidence>
<reference evidence="12" key="2">
    <citation type="submission" date="2020-08" db="EMBL/GenBank/DDBJ databases">
        <authorList>
            <person name="Kikuchi T."/>
        </authorList>
    </citation>
    <scope>NUCLEOTIDE SEQUENCE</scope>
    <source>
        <strain evidence="11">Ka4C1</strain>
    </source>
</reference>
<dbReference type="GO" id="GO:0006493">
    <property type="term" value="P:protein O-linked glycosylation"/>
    <property type="evidence" value="ECO:0007669"/>
    <property type="project" value="TreeGrafter"/>
</dbReference>
<dbReference type="Pfam" id="PF01762">
    <property type="entry name" value="Galactosyl_T"/>
    <property type="match status" value="1"/>
</dbReference>
<dbReference type="InterPro" id="IPR002659">
    <property type="entry name" value="Glyco_trans_31"/>
</dbReference>
<evidence type="ECO:0000256" key="8">
    <source>
        <dbReference type="ARBA" id="ARBA00023034"/>
    </source>
</evidence>
<keyword evidence="4" id="KW-0808">Transferase</keyword>
<comment type="similarity">
    <text evidence="2 10">Belongs to the glycosyltransferase 31 family.</text>
</comment>
<evidence type="ECO:0000256" key="6">
    <source>
        <dbReference type="ARBA" id="ARBA00022968"/>
    </source>
</evidence>
<evidence type="ECO:0000256" key="1">
    <source>
        <dbReference type="ARBA" id="ARBA00004323"/>
    </source>
</evidence>
<evidence type="ECO:0000256" key="5">
    <source>
        <dbReference type="ARBA" id="ARBA00022692"/>
    </source>
</evidence>
<dbReference type="Proteomes" id="UP000582659">
    <property type="component" value="Unassembled WGS sequence"/>
</dbReference>
<dbReference type="AlphaFoldDB" id="A0A1I7S624"/>
<keyword evidence="5" id="KW-0812">Transmembrane</keyword>
<dbReference type="WBParaSite" id="BXY_0846000.1">
    <property type="protein sequence ID" value="BXY_0846000.1"/>
    <property type="gene ID" value="BXY_0846000"/>
</dbReference>
<keyword evidence="8 10" id="KW-0333">Golgi apparatus</keyword>
<dbReference type="Proteomes" id="UP000095284">
    <property type="component" value="Unplaced"/>
</dbReference>
<dbReference type="GO" id="GO:0016758">
    <property type="term" value="F:hexosyltransferase activity"/>
    <property type="evidence" value="ECO:0007669"/>
    <property type="project" value="InterPro"/>
</dbReference>
<evidence type="ECO:0000256" key="7">
    <source>
        <dbReference type="ARBA" id="ARBA00022989"/>
    </source>
</evidence>
<dbReference type="EMBL" id="CAJFDI010000001">
    <property type="protein sequence ID" value="CAD5208653.1"/>
    <property type="molecule type" value="Genomic_DNA"/>
</dbReference>
<evidence type="ECO:0000313" key="15">
    <source>
        <dbReference type="WBParaSite" id="BXY_0846000.1"/>
    </source>
</evidence>
<reference evidence="15" key="1">
    <citation type="submission" date="2016-11" db="UniProtKB">
        <authorList>
            <consortium name="WormBaseParasite"/>
        </authorList>
    </citation>
    <scope>IDENTIFICATION</scope>
</reference>
<keyword evidence="3 10" id="KW-0328">Glycosyltransferase</keyword>
<name>A0A1I7S624_BURXY</name>
<dbReference type="eggNOG" id="KOG2287">
    <property type="taxonomic scope" value="Eukaryota"/>
</dbReference>
<dbReference type="OrthoDB" id="5825824at2759"/>
<protein>
    <recommendedName>
        <fullName evidence="10">Hexosyltransferase</fullName>
        <ecNumber evidence="10">2.4.1.-</ecNumber>
    </recommendedName>
</protein>
<dbReference type="EC" id="2.4.1.-" evidence="10"/>
<dbReference type="EMBL" id="CAJFCV020000001">
    <property type="protein sequence ID" value="CAG9082356.1"/>
    <property type="molecule type" value="Genomic_DNA"/>
</dbReference>
<sequence length="268" mass="31665">MSKPTNSNVCQGVDAVVYVMTMMTKGATERRKALRNVVFNKTNLPSNYTVLHRYVVGRYPVEREYQKRIIEEITEFDDIIMYNIEENYRKNYIKWHTMHAWHMRHCPQVKYFTKMDDDVIIYLKRLFQWVDIRFGEITKGNNKYIVCKVMSAADVLRDSNHKSFLSFEQFNEPTYPEYCDGPVVFTTNETIADLVQAYGNMTYLSIDDVYYTGVVRQKAEIEMVNFEGFDGRGRRCSALKLPYFTSRHGKETVEKMIRTLETMKKVKC</sequence>
<keyword evidence="6" id="KW-0735">Signal-anchor</keyword>
<dbReference type="PANTHER" id="PTHR11214">
    <property type="entry name" value="BETA-1,3-N-ACETYLGLUCOSAMINYLTRANSFERASE"/>
    <property type="match status" value="1"/>
</dbReference>
<dbReference type="PANTHER" id="PTHR11214:SF3">
    <property type="entry name" value="BETA-1,3-GALACTOSYLTRANSFERASE 6"/>
    <property type="match status" value="1"/>
</dbReference>
<keyword evidence="7" id="KW-1133">Transmembrane helix</keyword>
<evidence type="ECO:0000256" key="4">
    <source>
        <dbReference type="ARBA" id="ARBA00022679"/>
    </source>
</evidence>
<evidence type="ECO:0000313" key="13">
    <source>
        <dbReference type="Proteomes" id="UP000095284"/>
    </source>
</evidence>
<evidence type="ECO:0000313" key="14">
    <source>
        <dbReference type="Proteomes" id="UP000659654"/>
    </source>
</evidence>
<evidence type="ECO:0000256" key="3">
    <source>
        <dbReference type="ARBA" id="ARBA00022676"/>
    </source>
</evidence>
<dbReference type="Proteomes" id="UP000659654">
    <property type="component" value="Unassembled WGS sequence"/>
</dbReference>
<keyword evidence="14" id="KW-1185">Reference proteome</keyword>
<organism evidence="13 15">
    <name type="scientific">Bursaphelenchus xylophilus</name>
    <name type="common">Pinewood nematode worm</name>
    <name type="synonym">Aphelenchoides xylophilus</name>
    <dbReference type="NCBI Taxonomy" id="6326"/>
    <lineage>
        <taxon>Eukaryota</taxon>
        <taxon>Metazoa</taxon>
        <taxon>Ecdysozoa</taxon>
        <taxon>Nematoda</taxon>
        <taxon>Chromadorea</taxon>
        <taxon>Rhabditida</taxon>
        <taxon>Tylenchina</taxon>
        <taxon>Tylenchomorpha</taxon>
        <taxon>Aphelenchoidea</taxon>
        <taxon>Aphelenchoididae</taxon>
        <taxon>Bursaphelenchus</taxon>
    </lineage>
</organism>
<evidence type="ECO:0000256" key="9">
    <source>
        <dbReference type="ARBA" id="ARBA00023136"/>
    </source>
</evidence>
<comment type="subcellular location">
    <subcellularLocation>
        <location evidence="1 10">Golgi apparatus membrane</location>
        <topology evidence="1 10">Single-pass type II membrane protein</topology>
    </subcellularLocation>
</comment>
<gene>
    <name evidence="11" type="ORF">BXYJ_LOCUS889</name>
</gene>
<dbReference type="SMR" id="A0A1I7S624"/>
<proteinExistence type="inferred from homology"/>